<dbReference type="Proteomes" id="UP000030004">
    <property type="component" value="Unassembled WGS sequence"/>
</dbReference>
<dbReference type="InterPro" id="IPR036390">
    <property type="entry name" value="WH_DNA-bd_sf"/>
</dbReference>
<proteinExistence type="inferred from homology"/>
<dbReference type="InterPro" id="IPR036388">
    <property type="entry name" value="WH-like_DNA-bd_sf"/>
</dbReference>
<dbReference type="eggNOG" id="COG0583">
    <property type="taxonomic scope" value="Bacteria"/>
</dbReference>
<evidence type="ECO:0000256" key="4">
    <source>
        <dbReference type="ARBA" id="ARBA00023163"/>
    </source>
</evidence>
<dbReference type="GO" id="GO:0000976">
    <property type="term" value="F:transcription cis-regulatory region binding"/>
    <property type="evidence" value="ECO:0007669"/>
    <property type="project" value="TreeGrafter"/>
</dbReference>
<accession>A0A0A0EG34</accession>
<dbReference type="Pfam" id="PF00126">
    <property type="entry name" value="HTH_1"/>
    <property type="match status" value="1"/>
</dbReference>
<evidence type="ECO:0000256" key="3">
    <source>
        <dbReference type="ARBA" id="ARBA00023125"/>
    </source>
</evidence>
<name>A0A0A0EG34_9RHOB</name>
<sequence length="305" mass="33097">MIPALTFRQLRALQAVADHGSFSGAAEALRLTAPGVHTQLKNLENLTQATLLDRSTPGALKLTPAGRLLVASAQRIESDLSKTLRDIDALGEGRIGQVRLGVVSTGKYFAPMLVARLKRASPDVEIILEIGNREQIITMLKSRSLHLAIMGRPPREPLVTSEVIGPHPHVLIAAPDHPLANARDIPDQTLLKETFILREEGSGTRILMNRYLDRIGEGAPFASIVMGSNETIKQAVIAGLGIAMISQHTVIEELRSGRLVRLAAQGLPILRNWYLLYPTEAGLSPAANRIHGLISETRGDFLPDL</sequence>
<dbReference type="Pfam" id="PF03466">
    <property type="entry name" value="LysR_substrate"/>
    <property type="match status" value="1"/>
</dbReference>
<evidence type="ECO:0000313" key="8">
    <source>
        <dbReference type="EMBL" id="KGM48172.1"/>
    </source>
</evidence>
<dbReference type="Gene3D" id="1.10.10.10">
    <property type="entry name" value="Winged helix-like DNA-binding domain superfamily/Winged helix DNA-binding domain"/>
    <property type="match status" value="1"/>
</dbReference>
<gene>
    <name evidence="8" type="ORF">ATO9_14450</name>
</gene>
<evidence type="ECO:0000256" key="2">
    <source>
        <dbReference type="ARBA" id="ARBA00023015"/>
    </source>
</evidence>
<dbReference type="InterPro" id="IPR000847">
    <property type="entry name" value="LysR_HTH_N"/>
</dbReference>
<keyword evidence="4" id="KW-0804">Transcription</keyword>
<dbReference type="GO" id="GO:0003700">
    <property type="term" value="F:DNA-binding transcription factor activity"/>
    <property type="evidence" value="ECO:0007669"/>
    <property type="project" value="InterPro"/>
</dbReference>
<evidence type="ECO:0000256" key="6">
    <source>
        <dbReference type="ARBA" id="ARBA00043141"/>
    </source>
</evidence>
<dbReference type="SUPFAM" id="SSF53850">
    <property type="entry name" value="Periplasmic binding protein-like II"/>
    <property type="match status" value="1"/>
</dbReference>
<dbReference type="RefSeq" id="WP_043750300.1">
    <property type="nucleotide sequence ID" value="NZ_AQQX01000005.1"/>
</dbReference>
<dbReference type="EMBL" id="AQQX01000005">
    <property type="protein sequence ID" value="KGM48172.1"/>
    <property type="molecule type" value="Genomic_DNA"/>
</dbReference>
<keyword evidence="3" id="KW-0238">DNA-binding</keyword>
<feature type="domain" description="HTH lysR-type" evidence="7">
    <location>
        <begin position="5"/>
        <end position="63"/>
    </location>
</feature>
<evidence type="ECO:0000313" key="9">
    <source>
        <dbReference type="Proteomes" id="UP000030004"/>
    </source>
</evidence>
<evidence type="ECO:0000256" key="1">
    <source>
        <dbReference type="ARBA" id="ARBA00009437"/>
    </source>
</evidence>
<reference evidence="8 9" key="1">
    <citation type="journal article" date="2015" name="Antonie Van Leeuwenhoek">
        <title>Pseudooceanicola atlanticus gen. nov. sp. nov., isolated from surface seawater of the Atlantic Ocean and reclassification of Oceanicola batsensis, Oceanicola marinus, Oceanicola nitratireducens, Oceanicola nanhaiensis, Oceanicola antarcticus and Oceanicola flagellatus, as Pseudooceanicola batsensis comb. nov., Pseudooceanicola marinus comb. nov., Pseudooceanicola nitratireducens comb. nov., Pseudooceanicola nanhaiensis comb. nov., Pseudooceanicola antarcticus comb. nov., and Pseudooceanicola flagellatus comb. nov.</title>
        <authorList>
            <person name="Lai Q."/>
            <person name="Li G."/>
            <person name="Liu X."/>
            <person name="Du Y."/>
            <person name="Sun F."/>
            <person name="Shao Z."/>
        </authorList>
    </citation>
    <scope>NUCLEOTIDE SEQUENCE [LARGE SCALE GENOMIC DNA]</scope>
    <source>
        <strain evidence="8 9">22II-s11g</strain>
    </source>
</reference>
<dbReference type="AlphaFoldDB" id="A0A0A0EG34"/>
<keyword evidence="2" id="KW-0805">Transcription regulation</keyword>
<evidence type="ECO:0000256" key="5">
    <source>
        <dbReference type="ARBA" id="ARBA00039279"/>
    </source>
</evidence>
<keyword evidence="9" id="KW-1185">Reference proteome</keyword>
<dbReference type="OrthoDB" id="7840053at2"/>
<protein>
    <recommendedName>
        <fullName evidence="5">HTH-type transcriptional regulator CbbR</fullName>
    </recommendedName>
    <alternativeName>
        <fullName evidence="6">RuBisCO operon transcriptional regulator</fullName>
    </alternativeName>
</protein>
<dbReference type="STRING" id="1461694.ATO9_14450"/>
<dbReference type="PANTHER" id="PTHR30126:SF5">
    <property type="entry name" value="HTH-TYPE TRANSCRIPTIONAL ACTIVATOR CMPR"/>
    <property type="match status" value="1"/>
</dbReference>
<dbReference type="InterPro" id="IPR005119">
    <property type="entry name" value="LysR_subst-bd"/>
</dbReference>
<comment type="caution">
    <text evidence="8">The sequence shown here is derived from an EMBL/GenBank/DDBJ whole genome shotgun (WGS) entry which is preliminary data.</text>
</comment>
<evidence type="ECO:0000259" key="7">
    <source>
        <dbReference type="PROSITE" id="PS50931"/>
    </source>
</evidence>
<dbReference type="PANTHER" id="PTHR30126">
    <property type="entry name" value="HTH-TYPE TRANSCRIPTIONAL REGULATOR"/>
    <property type="match status" value="1"/>
</dbReference>
<organism evidence="8 9">
    <name type="scientific">Pseudooceanicola atlanticus</name>
    <dbReference type="NCBI Taxonomy" id="1461694"/>
    <lineage>
        <taxon>Bacteria</taxon>
        <taxon>Pseudomonadati</taxon>
        <taxon>Pseudomonadota</taxon>
        <taxon>Alphaproteobacteria</taxon>
        <taxon>Rhodobacterales</taxon>
        <taxon>Paracoccaceae</taxon>
        <taxon>Pseudooceanicola</taxon>
    </lineage>
</organism>
<dbReference type="Gene3D" id="3.40.190.10">
    <property type="entry name" value="Periplasmic binding protein-like II"/>
    <property type="match status" value="2"/>
</dbReference>
<dbReference type="SUPFAM" id="SSF46785">
    <property type="entry name" value="Winged helix' DNA-binding domain"/>
    <property type="match status" value="1"/>
</dbReference>
<comment type="similarity">
    <text evidence="1">Belongs to the LysR transcriptional regulatory family.</text>
</comment>
<dbReference type="PROSITE" id="PS50931">
    <property type="entry name" value="HTH_LYSR"/>
    <property type="match status" value="1"/>
</dbReference>